<sequence>MEFMSDILGTNEAAQPSLFELIAQDKLRDLLKPALSYALADEVFAALMVVVEKNYLEQFGSSFAENIYGLKRVRINPVGRSHQLIRLDIYKSLAFLVGLPYLKEKLDLWYSQRSGGAAASLLGDQWEPPELAALPPTVYYTPWLHLMRLRVQRMTMSDYMGQSIQQALPLSSHGPTTRLGRLYQLVARLASLGLGFLKVLLPMSVFFFRFLEWWYSSDFYKASQNIPIPPPPPSLAPHPNGIAVPKEPQLCPLCQQPRTNPAILPDSGYACCYPCLHQYVSDHQLCPITRVPATVDAIRKLYATPI</sequence>
<comment type="similarity">
    <text evidence="3 16">Belongs to the pex2/pex10/pex12 family.</text>
</comment>
<evidence type="ECO:0000256" key="7">
    <source>
        <dbReference type="ARBA" id="ARBA00022723"/>
    </source>
</evidence>
<gene>
    <name evidence="19" type="primary">PEX12</name>
    <name evidence="19" type="ORF">H4R34_001261</name>
</gene>
<accession>A0A9W8B4S9</accession>
<keyword evidence="12 16" id="KW-0472">Membrane</keyword>
<comment type="function">
    <text evidence="16">Component of a retrotranslocation channel required for peroxisome organization by mediating export of the PEX5 receptor from peroxisomes to the cytosol, thereby promoting PEX5 recycling.</text>
</comment>
<evidence type="ECO:0000256" key="11">
    <source>
        <dbReference type="ARBA" id="ARBA00022989"/>
    </source>
</evidence>
<evidence type="ECO:0000256" key="10">
    <source>
        <dbReference type="ARBA" id="ARBA00022927"/>
    </source>
</evidence>
<dbReference type="SUPFAM" id="SSF57850">
    <property type="entry name" value="RING/U-box"/>
    <property type="match status" value="1"/>
</dbReference>
<dbReference type="GO" id="GO:0016562">
    <property type="term" value="P:protein import into peroxisome matrix, receptor recycling"/>
    <property type="evidence" value="ECO:0007669"/>
    <property type="project" value="UniProtKB-ARBA"/>
</dbReference>
<dbReference type="GO" id="GO:1990429">
    <property type="term" value="C:peroxisomal importomer complex"/>
    <property type="evidence" value="ECO:0007669"/>
    <property type="project" value="TreeGrafter"/>
</dbReference>
<dbReference type="InterPro" id="IPR006845">
    <property type="entry name" value="Pex_N"/>
</dbReference>
<feature type="transmembrane region" description="Helical" evidence="17">
    <location>
        <begin position="185"/>
        <end position="211"/>
    </location>
</feature>
<keyword evidence="10" id="KW-0653">Protein transport</keyword>
<dbReference type="EMBL" id="JANBQB010000054">
    <property type="protein sequence ID" value="KAJ1983464.1"/>
    <property type="molecule type" value="Genomic_DNA"/>
</dbReference>
<evidence type="ECO:0000256" key="2">
    <source>
        <dbReference type="ARBA" id="ARBA00004906"/>
    </source>
</evidence>
<evidence type="ECO:0000256" key="15">
    <source>
        <dbReference type="ARBA" id="ARBA00034505"/>
    </source>
</evidence>
<keyword evidence="8" id="KW-0863">Zinc-finger</keyword>
<feature type="domain" description="Pex N-terminal" evidence="18">
    <location>
        <begin position="138"/>
        <end position="217"/>
    </location>
</feature>
<evidence type="ECO:0000256" key="5">
    <source>
        <dbReference type="ARBA" id="ARBA00022448"/>
    </source>
</evidence>
<proteinExistence type="inferred from homology"/>
<keyword evidence="11 17" id="KW-1133">Transmembrane helix</keyword>
<dbReference type="Pfam" id="PF04757">
    <property type="entry name" value="Pex2_Pex12"/>
    <property type="match status" value="2"/>
</dbReference>
<dbReference type="GO" id="GO:0008270">
    <property type="term" value="F:zinc ion binding"/>
    <property type="evidence" value="ECO:0007669"/>
    <property type="project" value="UniProtKB-KW"/>
</dbReference>
<evidence type="ECO:0000256" key="8">
    <source>
        <dbReference type="ARBA" id="ARBA00022771"/>
    </source>
</evidence>
<organism evidence="19 20">
    <name type="scientific">Dimargaris verticillata</name>
    <dbReference type="NCBI Taxonomy" id="2761393"/>
    <lineage>
        <taxon>Eukaryota</taxon>
        <taxon>Fungi</taxon>
        <taxon>Fungi incertae sedis</taxon>
        <taxon>Zoopagomycota</taxon>
        <taxon>Kickxellomycotina</taxon>
        <taxon>Dimargaritomycetes</taxon>
        <taxon>Dimargaritales</taxon>
        <taxon>Dimargaritaceae</taxon>
        <taxon>Dimargaris</taxon>
    </lineage>
</organism>
<keyword evidence="20" id="KW-1185">Reference proteome</keyword>
<name>A0A9W8B4S9_9FUNG</name>
<dbReference type="OrthoDB" id="107372at2759"/>
<evidence type="ECO:0000313" key="19">
    <source>
        <dbReference type="EMBL" id="KAJ1983464.1"/>
    </source>
</evidence>
<dbReference type="PANTHER" id="PTHR12888:SF0">
    <property type="entry name" value="PEROXISOME ASSEMBLY PROTEIN 12"/>
    <property type="match status" value="1"/>
</dbReference>
<dbReference type="CDD" id="cd16451">
    <property type="entry name" value="mRING_PEX12"/>
    <property type="match status" value="1"/>
</dbReference>
<dbReference type="InterPro" id="IPR017375">
    <property type="entry name" value="PEX12"/>
</dbReference>
<keyword evidence="13 16" id="KW-0576">Peroxisome</keyword>
<evidence type="ECO:0000256" key="17">
    <source>
        <dbReference type="SAM" id="Phobius"/>
    </source>
</evidence>
<reference evidence="19" key="1">
    <citation type="submission" date="2022-07" db="EMBL/GenBank/DDBJ databases">
        <title>Phylogenomic reconstructions and comparative analyses of Kickxellomycotina fungi.</title>
        <authorList>
            <person name="Reynolds N.K."/>
            <person name="Stajich J.E."/>
            <person name="Barry K."/>
            <person name="Grigoriev I.V."/>
            <person name="Crous P."/>
            <person name="Smith M.E."/>
        </authorList>
    </citation>
    <scope>NUCLEOTIDE SEQUENCE</scope>
    <source>
        <strain evidence="19">RSA 567</strain>
    </source>
</reference>
<evidence type="ECO:0000256" key="12">
    <source>
        <dbReference type="ARBA" id="ARBA00023136"/>
    </source>
</evidence>
<evidence type="ECO:0000256" key="1">
    <source>
        <dbReference type="ARBA" id="ARBA00004585"/>
    </source>
</evidence>
<comment type="pathway">
    <text evidence="2">Protein modification; protein ubiquitination.</text>
</comment>
<keyword evidence="6 17" id="KW-0812">Transmembrane</keyword>
<keyword evidence="5" id="KW-0813">Transport</keyword>
<dbReference type="GO" id="GO:0006513">
    <property type="term" value="P:protein monoubiquitination"/>
    <property type="evidence" value="ECO:0007669"/>
    <property type="project" value="TreeGrafter"/>
</dbReference>
<dbReference type="GO" id="GO:0004842">
    <property type="term" value="F:ubiquitin-protein transferase activity"/>
    <property type="evidence" value="ECO:0007669"/>
    <property type="project" value="TreeGrafter"/>
</dbReference>
<evidence type="ECO:0000256" key="9">
    <source>
        <dbReference type="ARBA" id="ARBA00022833"/>
    </source>
</evidence>
<dbReference type="InterPro" id="IPR013083">
    <property type="entry name" value="Znf_RING/FYVE/PHD"/>
</dbReference>
<comment type="caution">
    <text evidence="19">The sequence shown here is derived from an EMBL/GenBank/DDBJ whole genome shotgun (WGS) entry which is preliminary data.</text>
</comment>
<evidence type="ECO:0000259" key="18">
    <source>
        <dbReference type="Pfam" id="PF04757"/>
    </source>
</evidence>
<evidence type="ECO:0000256" key="16">
    <source>
        <dbReference type="PIRNR" id="PIRNR038074"/>
    </source>
</evidence>
<comment type="subunit">
    <text evidence="15">Component of the PEX2-PEX10-PEX12 retrotranslocation channel, composed of PEX2, PEX10 and PEX12.</text>
</comment>
<keyword evidence="19" id="KW-0436">Ligase</keyword>
<dbReference type="Gene3D" id="3.30.40.10">
    <property type="entry name" value="Zinc/RING finger domain, C3HC4 (zinc finger)"/>
    <property type="match status" value="1"/>
</dbReference>
<evidence type="ECO:0000256" key="4">
    <source>
        <dbReference type="ARBA" id="ARBA00018980"/>
    </source>
</evidence>
<evidence type="ECO:0000256" key="6">
    <source>
        <dbReference type="ARBA" id="ARBA00022692"/>
    </source>
</evidence>
<evidence type="ECO:0000256" key="3">
    <source>
        <dbReference type="ARBA" id="ARBA00008704"/>
    </source>
</evidence>
<keyword evidence="7" id="KW-0479">Metal-binding</keyword>
<dbReference type="AlphaFoldDB" id="A0A9W8B4S9"/>
<dbReference type="PANTHER" id="PTHR12888">
    <property type="entry name" value="PEROXISOME ASSEMBLY PROTEIN 12 PEROXIN-12"/>
    <property type="match status" value="1"/>
</dbReference>
<protein>
    <recommendedName>
        <fullName evidence="4 16">Peroxisome assembly protein 12</fullName>
    </recommendedName>
    <alternativeName>
        <fullName evidence="14 16">Peroxin-12</fullName>
    </alternativeName>
</protein>
<dbReference type="Proteomes" id="UP001151582">
    <property type="component" value="Unassembled WGS sequence"/>
</dbReference>
<comment type="subcellular location">
    <subcellularLocation>
        <location evidence="1">Peroxisome membrane</location>
        <topology evidence="1">Multi-pass membrane protein</topology>
    </subcellularLocation>
</comment>
<evidence type="ECO:0000256" key="13">
    <source>
        <dbReference type="ARBA" id="ARBA00023140"/>
    </source>
</evidence>
<keyword evidence="9" id="KW-0862">Zinc</keyword>
<feature type="domain" description="Pex N-terminal" evidence="18">
    <location>
        <begin position="27"/>
        <end position="110"/>
    </location>
</feature>
<evidence type="ECO:0000256" key="14">
    <source>
        <dbReference type="ARBA" id="ARBA00029692"/>
    </source>
</evidence>
<dbReference type="GO" id="GO:0005778">
    <property type="term" value="C:peroxisomal membrane"/>
    <property type="evidence" value="ECO:0007669"/>
    <property type="project" value="UniProtKB-SubCell"/>
</dbReference>
<dbReference type="GO" id="GO:0016874">
    <property type="term" value="F:ligase activity"/>
    <property type="evidence" value="ECO:0007669"/>
    <property type="project" value="UniProtKB-KW"/>
</dbReference>
<dbReference type="PIRSF" id="PIRSF038074">
    <property type="entry name" value="Peroxisome_assembly_p12"/>
    <property type="match status" value="1"/>
</dbReference>
<evidence type="ECO:0000313" key="20">
    <source>
        <dbReference type="Proteomes" id="UP001151582"/>
    </source>
</evidence>